<keyword evidence="1" id="KW-0678">Repressor</keyword>
<dbReference type="InterPro" id="IPR047057">
    <property type="entry name" value="MerR_fam"/>
</dbReference>
<dbReference type="PANTHER" id="PTHR30204">
    <property type="entry name" value="REDOX-CYCLING DRUG-SENSING TRANSCRIPTIONAL ACTIVATOR SOXR"/>
    <property type="match status" value="1"/>
</dbReference>
<dbReference type="InterPro" id="IPR000551">
    <property type="entry name" value="MerR-type_HTH_dom"/>
</dbReference>
<dbReference type="GO" id="GO:0003700">
    <property type="term" value="F:DNA-binding transcription factor activity"/>
    <property type="evidence" value="ECO:0007669"/>
    <property type="project" value="InterPro"/>
</dbReference>
<comment type="caution">
    <text evidence="6">The sequence shown here is derived from an EMBL/GenBank/DDBJ whole genome shotgun (WGS) entry which is preliminary data.</text>
</comment>
<evidence type="ECO:0000256" key="4">
    <source>
        <dbReference type="ARBA" id="ARBA00023163"/>
    </source>
</evidence>
<accession>A0A2W1L352</accession>
<evidence type="ECO:0000259" key="5">
    <source>
        <dbReference type="PROSITE" id="PS50937"/>
    </source>
</evidence>
<reference evidence="6 7" key="1">
    <citation type="submission" date="2018-06" db="EMBL/GenBank/DDBJ databases">
        <title>Paenibacillus imtechensis sp. nov.</title>
        <authorList>
            <person name="Pinnaka A.K."/>
            <person name="Singh H."/>
            <person name="Kaur M."/>
        </authorList>
    </citation>
    <scope>NUCLEOTIDE SEQUENCE [LARGE SCALE GENOMIC DNA]</scope>
    <source>
        <strain evidence="6 7">SMB1</strain>
    </source>
</reference>
<dbReference type="Pfam" id="PF13649">
    <property type="entry name" value="Methyltransf_25"/>
    <property type="match status" value="1"/>
</dbReference>
<dbReference type="Gene3D" id="1.10.1660.10">
    <property type="match status" value="1"/>
</dbReference>
<keyword evidence="4" id="KW-0804">Transcription</keyword>
<keyword evidence="3" id="KW-0238">DNA-binding</keyword>
<evidence type="ECO:0000256" key="2">
    <source>
        <dbReference type="ARBA" id="ARBA00023015"/>
    </source>
</evidence>
<dbReference type="CDD" id="cd02440">
    <property type="entry name" value="AdoMet_MTases"/>
    <property type="match status" value="1"/>
</dbReference>
<dbReference type="AlphaFoldDB" id="A0A2W1L352"/>
<evidence type="ECO:0000313" key="6">
    <source>
        <dbReference type="EMBL" id="PZD93766.1"/>
    </source>
</evidence>
<dbReference type="EMBL" id="QKRB01000056">
    <property type="protein sequence ID" value="PZD93766.1"/>
    <property type="molecule type" value="Genomic_DNA"/>
</dbReference>
<keyword evidence="7" id="KW-1185">Reference proteome</keyword>
<dbReference type="GO" id="GO:0003677">
    <property type="term" value="F:DNA binding"/>
    <property type="evidence" value="ECO:0007669"/>
    <property type="project" value="UniProtKB-KW"/>
</dbReference>
<dbReference type="RefSeq" id="WP_111148882.1">
    <property type="nucleotide sequence ID" value="NZ_QKRB01000056.1"/>
</dbReference>
<dbReference type="PANTHER" id="PTHR30204:SF69">
    <property type="entry name" value="MERR-FAMILY TRANSCRIPTIONAL REGULATOR"/>
    <property type="match status" value="1"/>
</dbReference>
<evidence type="ECO:0000313" key="7">
    <source>
        <dbReference type="Proteomes" id="UP000249522"/>
    </source>
</evidence>
<dbReference type="Proteomes" id="UP000249522">
    <property type="component" value="Unassembled WGS sequence"/>
</dbReference>
<dbReference type="Pfam" id="PF13411">
    <property type="entry name" value="MerR_1"/>
    <property type="match status" value="1"/>
</dbReference>
<organism evidence="6 7">
    <name type="scientific">Paenibacillus sambharensis</name>
    <dbReference type="NCBI Taxonomy" id="1803190"/>
    <lineage>
        <taxon>Bacteria</taxon>
        <taxon>Bacillati</taxon>
        <taxon>Bacillota</taxon>
        <taxon>Bacilli</taxon>
        <taxon>Bacillales</taxon>
        <taxon>Paenibacillaceae</taxon>
        <taxon>Paenibacillus</taxon>
    </lineage>
</organism>
<dbReference type="OrthoDB" id="465705at2"/>
<sequence>MTINEVAKRLNISRRSIRFYEEKGLIAPGKERHNQYRVFTEQDVWRLQTIAALREVGMGLDDIKRVLGPIEAGNKDELLNYLELQRSVMFSAWLEYKQQIEAAEQMIGILRQQEALPLQEIYKLAEGSRRLRELRNNWSDQWDFDSKAAGHDHSVREASGPFGHYDEVLETVYRWINPKAGETGLDIGTGTGNLAGRFIREGIGMAAVDQSREMLRQFRVKYPELESKLGNFLAIPYMDREFDFAVSSYAFHHLNEGQQLLALEEIRRVLKPKGRICLAGYMVEDDEARERAVQHSLGGGHAGLMQALQGGYVPQLSRLSDWFEEHGYMTKQKQLSDVLHIICAVPIR</sequence>
<dbReference type="CDD" id="cd00592">
    <property type="entry name" value="HTH_MerR-like"/>
    <property type="match status" value="1"/>
</dbReference>
<dbReference type="Gene3D" id="3.40.50.150">
    <property type="entry name" value="Vaccinia Virus protein VP39"/>
    <property type="match status" value="1"/>
</dbReference>
<protein>
    <submittedName>
        <fullName evidence="6">Transcriptional regulator</fullName>
    </submittedName>
</protein>
<gene>
    <name evidence="6" type="ORF">DNH61_21425</name>
</gene>
<dbReference type="SMART" id="SM00422">
    <property type="entry name" value="HTH_MERR"/>
    <property type="match status" value="1"/>
</dbReference>
<feature type="domain" description="HTH merR-type" evidence="5">
    <location>
        <begin position="1"/>
        <end position="69"/>
    </location>
</feature>
<evidence type="ECO:0000256" key="3">
    <source>
        <dbReference type="ARBA" id="ARBA00023125"/>
    </source>
</evidence>
<dbReference type="InterPro" id="IPR009061">
    <property type="entry name" value="DNA-bd_dom_put_sf"/>
</dbReference>
<dbReference type="SUPFAM" id="SSF53335">
    <property type="entry name" value="S-adenosyl-L-methionine-dependent methyltransferases"/>
    <property type="match status" value="1"/>
</dbReference>
<evidence type="ECO:0000256" key="1">
    <source>
        <dbReference type="ARBA" id="ARBA00022491"/>
    </source>
</evidence>
<dbReference type="PRINTS" id="PR00040">
    <property type="entry name" value="HTHMERR"/>
</dbReference>
<dbReference type="InterPro" id="IPR041698">
    <property type="entry name" value="Methyltransf_25"/>
</dbReference>
<dbReference type="InterPro" id="IPR029063">
    <property type="entry name" value="SAM-dependent_MTases_sf"/>
</dbReference>
<keyword evidence="2" id="KW-0805">Transcription regulation</keyword>
<proteinExistence type="predicted"/>
<dbReference type="PROSITE" id="PS50937">
    <property type="entry name" value="HTH_MERR_2"/>
    <property type="match status" value="1"/>
</dbReference>
<dbReference type="SUPFAM" id="SSF46955">
    <property type="entry name" value="Putative DNA-binding domain"/>
    <property type="match status" value="1"/>
</dbReference>
<name>A0A2W1L352_9BACL</name>